<dbReference type="GO" id="GO:0032259">
    <property type="term" value="P:methylation"/>
    <property type="evidence" value="ECO:0007669"/>
    <property type="project" value="UniProtKB-KW"/>
</dbReference>
<sequence>MPTSDLAPIAAFWDTVADAFDDEADHGLRDRQVRAAWTRRLAEWLPGDPADVLDLGCGTGSLTLLLAELGHRPTGVDLSPRMIEQAGRKLSAAGFDVPFMVGDAGNPPVAAYDTFDVILVRHLVWTLPDPREALDRWLGLLSPGGRLILVEGRWNAPGGDDPYVPGSPPLPWLGGVPAARLIETLEQRARIVHVEQLTDPALWGKPIDDERYVVIARPDFAG</sequence>
<accession>A0A852V4R9</accession>
<gene>
    <name evidence="2" type="ORF">HDA43_003440</name>
</gene>
<proteinExistence type="predicted"/>
<keyword evidence="3" id="KW-1185">Reference proteome</keyword>
<dbReference type="PANTHER" id="PTHR43861">
    <property type="entry name" value="TRANS-ACONITATE 2-METHYLTRANSFERASE-RELATED"/>
    <property type="match status" value="1"/>
</dbReference>
<name>A0A852V4R9_9ACTN</name>
<comment type="caution">
    <text evidence="2">The sequence shown here is derived from an EMBL/GenBank/DDBJ whole genome shotgun (WGS) entry which is preliminary data.</text>
</comment>
<evidence type="ECO:0000259" key="1">
    <source>
        <dbReference type="Pfam" id="PF08241"/>
    </source>
</evidence>
<keyword evidence="2" id="KW-0489">Methyltransferase</keyword>
<protein>
    <submittedName>
        <fullName evidence="2">SAM-dependent methyltransferase</fullName>
    </submittedName>
</protein>
<evidence type="ECO:0000313" key="3">
    <source>
        <dbReference type="Proteomes" id="UP000576393"/>
    </source>
</evidence>
<dbReference type="GO" id="GO:0008757">
    <property type="term" value="F:S-adenosylmethionine-dependent methyltransferase activity"/>
    <property type="evidence" value="ECO:0007669"/>
    <property type="project" value="InterPro"/>
</dbReference>
<dbReference type="CDD" id="cd02440">
    <property type="entry name" value="AdoMet_MTases"/>
    <property type="match status" value="1"/>
</dbReference>
<evidence type="ECO:0000313" key="2">
    <source>
        <dbReference type="EMBL" id="NYF41281.1"/>
    </source>
</evidence>
<dbReference type="InterPro" id="IPR029063">
    <property type="entry name" value="SAM-dependent_MTases_sf"/>
</dbReference>
<reference evidence="2 3" key="1">
    <citation type="submission" date="2020-07" db="EMBL/GenBank/DDBJ databases">
        <title>Sequencing the genomes of 1000 actinobacteria strains.</title>
        <authorList>
            <person name="Klenk H.-P."/>
        </authorList>
    </citation>
    <scope>NUCLEOTIDE SEQUENCE [LARGE SCALE GENOMIC DNA]</scope>
    <source>
        <strain evidence="2 3">DSM 45763</strain>
    </source>
</reference>
<dbReference type="Proteomes" id="UP000576393">
    <property type="component" value="Unassembled WGS sequence"/>
</dbReference>
<dbReference type="Pfam" id="PF08241">
    <property type="entry name" value="Methyltransf_11"/>
    <property type="match status" value="1"/>
</dbReference>
<dbReference type="AlphaFoldDB" id="A0A852V4R9"/>
<dbReference type="RefSeq" id="WP_179821910.1">
    <property type="nucleotide sequence ID" value="NZ_JACCCO010000001.1"/>
</dbReference>
<dbReference type="Gene3D" id="3.40.50.150">
    <property type="entry name" value="Vaccinia Virus protein VP39"/>
    <property type="match status" value="1"/>
</dbReference>
<keyword evidence="2" id="KW-0808">Transferase</keyword>
<organism evidence="2 3">
    <name type="scientific">Streptosporangium sandarakinum</name>
    <dbReference type="NCBI Taxonomy" id="1260955"/>
    <lineage>
        <taxon>Bacteria</taxon>
        <taxon>Bacillati</taxon>
        <taxon>Actinomycetota</taxon>
        <taxon>Actinomycetes</taxon>
        <taxon>Streptosporangiales</taxon>
        <taxon>Streptosporangiaceae</taxon>
        <taxon>Streptosporangium</taxon>
    </lineage>
</organism>
<dbReference type="SUPFAM" id="SSF53335">
    <property type="entry name" value="S-adenosyl-L-methionine-dependent methyltransferases"/>
    <property type="match status" value="1"/>
</dbReference>
<feature type="domain" description="Methyltransferase type 11" evidence="1">
    <location>
        <begin position="53"/>
        <end position="149"/>
    </location>
</feature>
<dbReference type="EMBL" id="JACCCO010000001">
    <property type="protein sequence ID" value="NYF41281.1"/>
    <property type="molecule type" value="Genomic_DNA"/>
</dbReference>
<dbReference type="InterPro" id="IPR013216">
    <property type="entry name" value="Methyltransf_11"/>
</dbReference>